<dbReference type="InterPro" id="IPR035902">
    <property type="entry name" value="Nuc_phospho_transferase"/>
</dbReference>
<dbReference type="RefSeq" id="WP_006593460.1">
    <property type="nucleotide sequence ID" value="NZ_BAHD01000052.1"/>
</dbReference>
<dbReference type="InterPro" id="IPR017459">
    <property type="entry name" value="Glycosyl_Trfase_fam3_N_dom"/>
</dbReference>
<evidence type="ECO:0000256" key="9">
    <source>
        <dbReference type="HAMAP-Rule" id="MF_00211"/>
    </source>
</evidence>
<dbReference type="GO" id="GO:0005829">
    <property type="term" value="C:cytosol"/>
    <property type="evidence" value="ECO:0007669"/>
    <property type="project" value="TreeGrafter"/>
</dbReference>
<feature type="domain" description="Glycosyl transferase family 3 N-terminal" evidence="11">
    <location>
        <begin position="17"/>
        <end position="78"/>
    </location>
</feature>
<evidence type="ECO:0000256" key="8">
    <source>
        <dbReference type="ARBA" id="ARBA00061188"/>
    </source>
</evidence>
<protein>
    <recommendedName>
        <fullName evidence="9">Anthranilate phosphoribosyltransferase</fullName>
        <ecNumber evidence="9">2.4.2.18</ecNumber>
    </recommendedName>
</protein>
<evidence type="ECO:0000259" key="11">
    <source>
        <dbReference type="Pfam" id="PF02885"/>
    </source>
</evidence>
<comment type="cofactor">
    <cofactor evidence="9">
        <name>Mg(2+)</name>
        <dbReference type="ChEBI" id="CHEBI:18420"/>
    </cofactor>
    <text evidence="9">Binds 2 magnesium ions per monomer.</text>
</comment>
<feature type="binding site" evidence="9">
    <location>
        <position position="104"/>
    </location>
    <ligand>
        <name>Mg(2+)</name>
        <dbReference type="ChEBI" id="CHEBI:18420"/>
        <label>1</label>
    </ligand>
</feature>
<dbReference type="EMBL" id="BAHD01000052">
    <property type="protein sequence ID" value="GAB96928.1"/>
    <property type="molecule type" value="Genomic_DNA"/>
</dbReference>
<comment type="function">
    <text evidence="9">Catalyzes the transfer of the phosphoribosyl group of 5-phosphorylribose-1-pyrophosphate (PRPP) to anthranilate to yield N-(5'-phosphoribosyl)-anthranilate (PRA).</text>
</comment>
<dbReference type="Pfam" id="PF00591">
    <property type="entry name" value="Glycos_transf_3"/>
    <property type="match status" value="1"/>
</dbReference>
<keyword evidence="9" id="KW-0460">Magnesium</keyword>
<comment type="similarity">
    <text evidence="8">In the C-terminal section; belongs to the anthranilate phosphoribosyltransferase family.</text>
</comment>
<dbReference type="InterPro" id="IPR036320">
    <property type="entry name" value="Glycosyl_Trfase_fam3_N_dom_sf"/>
</dbReference>
<evidence type="ECO:0000256" key="7">
    <source>
        <dbReference type="ARBA" id="ARBA00052328"/>
    </source>
</evidence>
<dbReference type="InterPro" id="IPR000312">
    <property type="entry name" value="Glycosyl_Trfase_fam3"/>
</dbReference>
<accession>K6VL40</accession>
<evidence type="ECO:0000256" key="3">
    <source>
        <dbReference type="ARBA" id="ARBA00022676"/>
    </source>
</evidence>
<reference evidence="12 13" key="1">
    <citation type="submission" date="2012-08" db="EMBL/GenBank/DDBJ databases">
        <title>Whole genome shotgun sequence of Kineosphaera limosa NBRC 100340.</title>
        <authorList>
            <person name="Yoshida I."/>
            <person name="Isaki S."/>
            <person name="Hosoyama A."/>
            <person name="Tsuchikane K."/>
            <person name="Katsumata H."/>
            <person name="Ando Y."/>
            <person name="Ohji S."/>
            <person name="Hamada M."/>
            <person name="Tamura T."/>
            <person name="Yamazoe A."/>
            <person name="Yamazaki S."/>
            <person name="Fujita N."/>
        </authorList>
    </citation>
    <scope>NUCLEOTIDE SEQUENCE [LARGE SCALE GENOMIC DNA]</scope>
    <source>
        <strain evidence="12 13">NBRC 100340</strain>
    </source>
</reference>
<comment type="caution">
    <text evidence="12">The sequence shown here is derived from an EMBL/GenBank/DDBJ whole genome shotgun (WGS) entry which is preliminary data.</text>
</comment>
<dbReference type="GO" id="GO:0000162">
    <property type="term" value="P:L-tryptophan biosynthetic process"/>
    <property type="evidence" value="ECO:0007669"/>
    <property type="project" value="UniProtKB-UniRule"/>
</dbReference>
<dbReference type="SUPFAM" id="SSF47648">
    <property type="entry name" value="Nucleoside phosphorylase/phosphoribosyltransferase N-terminal domain"/>
    <property type="match status" value="1"/>
</dbReference>
<keyword evidence="13" id="KW-1185">Reference proteome</keyword>
<dbReference type="InterPro" id="IPR005940">
    <property type="entry name" value="Anthranilate_Pribosyl_Tfrase"/>
</dbReference>
<feature type="binding site" evidence="9">
    <location>
        <position position="100"/>
    </location>
    <ligand>
        <name>5-phospho-alpha-D-ribose 1-diphosphate</name>
        <dbReference type="ChEBI" id="CHEBI:58017"/>
    </ligand>
</feature>
<dbReference type="Pfam" id="PF02885">
    <property type="entry name" value="Glycos_trans_3N"/>
    <property type="match status" value="1"/>
</dbReference>
<dbReference type="PANTHER" id="PTHR43285:SF2">
    <property type="entry name" value="ANTHRANILATE PHOSPHORIBOSYLTRANSFERASE"/>
    <property type="match status" value="1"/>
</dbReference>
<sequence>MSATHDSGVDVTPTWGQVLNSLLGGADLAPHEATWAMERIMSGEASAAQIAGFLVALRAKGETSAEILAVADVMLAHANRIEVPGPAIDIVGTGGDRANTVNISTMAALVVAAAGVRVVKHGNRAASSRSGTADCLEALGVDLSLEPEQVAAVAEPAGITFCFAQKFHPSMRYAGPVRAELGVPTVFNVLGPLTNPAQPEFAAVGVADARMAPLVAGVFASRGKRTAVFRGDDGLDELTLTTTSALWWVDEGRIVRLTVDPTRVGLENAPLETLRGGDAEHNAAVVRQVFDGVRGPIRDAVLLNAGMALAVADGQRISDQESLDAALQRGIDAAAAAIDSGKATQTLEQWSRITQQAGRG</sequence>
<dbReference type="HAMAP" id="MF_00211">
    <property type="entry name" value="TrpD"/>
    <property type="match status" value="1"/>
</dbReference>
<dbReference type="FunFam" id="3.40.1030.10:FF:000002">
    <property type="entry name" value="Anthranilate phosphoribosyltransferase"/>
    <property type="match status" value="1"/>
</dbReference>
<evidence type="ECO:0000256" key="2">
    <source>
        <dbReference type="ARBA" id="ARBA00022605"/>
    </source>
</evidence>
<feature type="binding site" evidence="9">
    <location>
        <position position="92"/>
    </location>
    <ligand>
        <name>5-phospho-alpha-D-ribose 1-diphosphate</name>
        <dbReference type="ChEBI" id="CHEBI:58017"/>
    </ligand>
</feature>
<comment type="catalytic activity">
    <reaction evidence="7 9">
        <text>N-(5-phospho-beta-D-ribosyl)anthranilate + diphosphate = 5-phospho-alpha-D-ribose 1-diphosphate + anthranilate</text>
        <dbReference type="Rhea" id="RHEA:11768"/>
        <dbReference type="ChEBI" id="CHEBI:16567"/>
        <dbReference type="ChEBI" id="CHEBI:18277"/>
        <dbReference type="ChEBI" id="CHEBI:33019"/>
        <dbReference type="ChEBI" id="CHEBI:58017"/>
        <dbReference type="EC" id="2.4.2.18"/>
    </reaction>
</comment>
<organism evidence="12 13">
    <name type="scientific">Kineosphaera limosa NBRC 100340</name>
    <dbReference type="NCBI Taxonomy" id="1184609"/>
    <lineage>
        <taxon>Bacteria</taxon>
        <taxon>Bacillati</taxon>
        <taxon>Actinomycetota</taxon>
        <taxon>Actinomycetes</taxon>
        <taxon>Micrococcales</taxon>
        <taxon>Dermatophilaceae</taxon>
        <taxon>Kineosphaera</taxon>
    </lineage>
</organism>
<dbReference type="PANTHER" id="PTHR43285">
    <property type="entry name" value="ANTHRANILATE PHOSPHORIBOSYLTRANSFERASE"/>
    <property type="match status" value="1"/>
</dbReference>
<comment type="caution">
    <text evidence="9">Lacks conserved residue(s) required for the propagation of feature annotation.</text>
</comment>
<keyword evidence="4 9" id="KW-0808">Transferase</keyword>
<dbReference type="GO" id="GO:0000287">
    <property type="term" value="F:magnesium ion binding"/>
    <property type="evidence" value="ECO:0007669"/>
    <property type="project" value="UniProtKB-UniRule"/>
</dbReference>
<keyword evidence="2 9" id="KW-0028">Amino-acid biosynthesis</keyword>
<evidence type="ECO:0000256" key="1">
    <source>
        <dbReference type="ARBA" id="ARBA00004907"/>
    </source>
</evidence>
<feature type="binding site" evidence="9">
    <location>
        <position position="237"/>
    </location>
    <ligand>
        <name>Mg(2+)</name>
        <dbReference type="ChEBI" id="CHEBI:18420"/>
        <label>1</label>
    </ligand>
</feature>
<dbReference type="eggNOG" id="COG0547">
    <property type="taxonomic scope" value="Bacteria"/>
</dbReference>
<feature type="binding site" evidence="9">
    <location>
        <position position="237"/>
    </location>
    <ligand>
        <name>Mg(2+)</name>
        <dbReference type="ChEBI" id="CHEBI:18420"/>
        <label>2</label>
    </ligand>
</feature>
<feature type="binding site" evidence="9">
    <location>
        <begin position="120"/>
        <end position="128"/>
    </location>
    <ligand>
        <name>5-phospho-alpha-D-ribose 1-diphosphate</name>
        <dbReference type="ChEBI" id="CHEBI:58017"/>
    </ligand>
</feature>
<evidence type="ECO:0000256" key="6">
    <source>
        <dbReference type="ARBA" id="ARBA00023141"/>
    </source>
</evidence>
<dbReference type="OrthoDB" id="9806430at2"/>
<dbReference type="NCBIfam" id="TIGR01245">
    <property type="entry name" value="trpD"/>
    <property type="match status" value="1"/>
</dbReference>
<evidence type="ECO:0000256" key="5">
    <source>
        <dbReference type="ARBA" id="ARBA00022822"/>
    </source>
</evidence>
<dbReference type="SUPFAM" id="SSF52418">
    <property type="entry name" value="Nucleoside phosphorylase/phosphoribosyltransferase catalytic domain"/>
    <property type="match status" value="1"/>
</dbReference>
<feature type="binding site" evidence="9">
    <location>
        <position position="92"/>
    </location>
    <ligand>
        <name>anthranilate</name>
        <dbReference type="ChEBI" id="CHEBI:16567"/>
        <label>1</label>
    </ligand>
</feature>
<keyword evidence="5 9" id="KW-0822">Tryptophan biosynthesis</keyword>
<gene>
    <name evidence="9 12" type="primary">trpD</name>
    <name evidence="12" type="ORF">KILIM_052_00260</name>
</gene>
<dbReference type="GO" id="GO:0004048">
    <property type="term" value="F:anthranilate phosphoribosyltransferase activity"/>
    <property type="evidence" value="ECO:0007669"/>
    <property type="project" value="UniProtKB-UniRule"/>
</dbReference>
<dbReference type="Proteomes" id="UP000008366">
    <property type="component" value="Unassembled WGS sequence"/>
</dbReference>
<evidence type="ECO:0000259" key="10">
    <source>
        <dbReference type="Pfam" id="PF00591"/>
    </source>
</evidence>
<dbReference type="Gene3D" id="3.40.1030.10">
    <property type="entry name" value="Nucleoside phosphorylase/phosphoribosyltransferase catalytic domain"/>
    <property type="match status" value="1"/>
</dbReference>
<feature type="domain" description="Glycosyl transferase family 3" evidence="10">
    <location>
        <begin position="86"/>
        <end position="343"/>
    </location>
</feature>
<feature type="binding site" evidence="9">
    <location>
        <position position="236"/>
    </location>
    <ligand>
        <name>Mg(2+)</name>
        <dbReference type="ChEBI" id="CHEBI:18420"/>
        <label>2</label>
    </ligand>
</feature>
<feature type="binding site" evidence="9">
    <location>
        <position position="132"/>
    </location>
    <ligand>
        <name>5-phospho-alpha-D-ribose 1-diphosphate</name>
        <dbReference type="ChEBI" id="CHEBI:58017"/>
    </ligand>
</feature>
<dbReference type="STRING" id="1184609.KILIM_052_00260"/>
<evidence type="ECO:0000313" key="12">
    <source>
        <dbReference type="EMBL" id="GAB96928.1"/>
    </source>
</evidence>
<dbReference type="UniPathway" id="UPA00035">
    <property type="reaction ID" value="UER00041"/>
</dbReference>
<keyword evidence="6 9" id="KW-0057">Aromatic amino acid biosynthesis</keyword>
<feature type="binding site" evidence="9">
    <location>
        <begin position="102"/>
        <end position="105"/>
    </location>
    <ligand>
        <name>5-phospho-alpha-D-ribose 1-diphosphate</name>
        <dbReference type="ChEBI" id="CHEBI:58017"/>
    </ligand>
</feature>
<evidence type="ECO:0000313" key="13">
    <source>
        <dbReference type="Proteomes" id="UP000008366"/>
    </source>
</evidence>
<comment type="pathway">
    <text evidence="1 9">Amino-acid biosynthesis; L-tryptophan biosynthesis; L-tryptophan from chorismate: step 2/5.</text>
</comment>
<keyword evidence="3 9" id="KW-0328">Glycosyltransferase</keyword>
<dbReference type="Gene3D" id="1.20.970.10">
    <property type="entry name" value="Transferase, Pyrimidine Nucleoside Phosphorylase, Chain C"/>
    <property type="match status" value="1"/>
</dbReference>
<comment type="subunit">
    <text evidence="9">Homodimer.</text>
</comment>
<keyword evidence="9" id="KW-0479">Metal-binding</keyword>
<feature type="binding site" evidence="9">
    <location>
        <begin position="95"/>
        <end position="96"/>
    </location>
    <ligand>
        <name>5-phospho-alpha-D-ribose 1-diphosphate</name>
        <dbReference type="ChEBI" id="CHEBI:58017"/>
    </ligand>
</feature>
<feature type="binding site" evidence="9">
    <location>
        <position position="123"/>
    </location>
    <ligand>
        <name>anthranilate</name>
        <dbReference type="ChEBI" id="CHEBI:16567"/>
        <label>1</label>
    </ligand>
</feature>
<feature type="binding site" evidence="9">
    <location>
        <position position="178"/>
    </location>
    <ligand>
        <name>anthranilate</name>
        <dbReference type="ChEBI" id="CHEBI:16567"/>
        <label>2</label>
    </ligand>
</feature>
<evidence type="ECO:0000256" key="4">
    <source>
        <dbReference type="ARBA" id="ARBA00022679"/>
    </source>
</evidence>
<comment type="similarity">
    <text evidence="9">Belongs to the anthranilate phosphoribosyltransferase family.</text>
</comment>
<name>K6VL40_9MICO</name>
<proteinExistence type="inferred from homology"/>
<dbReference type="AlphaFoldDB" id="K6VL40"/>
<dbReference type="EC" id="2.4.2.18" evidence="9"/>